<keyword evidence="1" id="KW-0812">Transmembrane</keyword>
<reference evidence="2" key="1">
    <citation type="submission" date="2023-04" db="EMBL/GenBank/DDBJ databases">
        <title>Complete genome sequence of Temperatibacter marinus.</title>
        <authorList>
            <person name="Rong J.-C."/>
            <person name="Yi M.-L."/>
            <person name="Zhao Q."/>
        </authorList>
    </citation>
    <scope>NUCLEOTIDE SEQUENCE</scope>
    <source>
        <strain evidence="2">NBRC 110045</strain>
    </source>
</reference>
<keyword evidence="1" id="KW-1133">Transmembrane helix</keyword>
<gene>
    <name evidence="2" type="ORF">QGN29_01650</name>
</gene>
<keyword evidence="3" id="KW-1185">Reference proteome</keyword>
<evidence type="ECO:0000256" key="1">
    <source>
        <dbReference type="SAM" id="Phobius"/>
    </source>
</evidence>
<evidence type="ECO:0000313" key="2">
    <source>
        <dbReference type="EMBL" id="WND03068.1"/>
    </source>
</evidence>
<evidence type="ECO:0000313" key="3">
    <source>
        <dbReference type="Proteomes" id="UP001268683"/>
    </source>
</evidence>
<dbReference type="KEGG" id="tmk:QGN29_01650"/>
<protein>
    <submittedName>
        <fullName evidence="2">Uncharacterized protein</fullName>
    </submittedName>
</protein>
<name>A0AA52HAX5_9PROT</name>
<dbReference type="RefSeq" id="WP_310798917.1">
    <property type="nucleotide sequence ID" value="NZ_CP123872.1"/>
</dbReference>
<proteinExistence type="predicted"/>
<dbReference type="AlphaFoldDB" id="A0AA52HAX5"/>
<sequence>MNEPSGIVDNAAAMPYIYGAYAVVAFLLIGMGVYIYSRFKRSEKEADSLNPRNRKKDASKS</sequence>
<feature type="transmembrane region" description="Helical" evidence="1">
    <location>
        <begin position="16"/>
        <end position="36"/>
    </location>
</feature>
<keyword evidence="1" id="KW-0472">Membrane</keyword>
<dbReference type="Proteomes" id="UP001268683">
    <property type="component" value="Chromosome"/>
</dbReference>
<dbReference type="EMBL" id="CP123872">
    <property type="protein sequence ID" value="WND03068.1"/>
    <property type="molecule type" value="Genomic_DNA"/>
</dbReference>
<accession>A0AA52HAX5</accession>
<organism evidence="2 3">
    <name type="scientific">Temperatibacter marinus</name>
    <dbReference type="NCBI Taxonomy" id="1456591"/>
    <lineage>
        <taxon>Bacteria</taxon>
        <taxon>Pseudomonadati</taxon>
        <taxon>Pseudomonadota</taxon>
        <taxon>Alphaproteobacteria</taxon>
        <taxon>Kordiimonadales</taxon>
        <taxon>Temperatibacteraceae</taxon>
        <taxon>Temperatibacter</taxon>
    </lineage>
</organism>